<proteinExistence type="predicted"/>
<dbReference type="AlphaFoldDB" id="A0AAV9GZX1"/>
<feature type="domain" description="DUF7730" evidence="2">
    <location>
        <begin position="39"/>
        <end position="126"/>
    </location>
</feature>
<name>A0AAV9GZX1_9PEZI</name>
<gene>
    <name evidence="3" type="ORF">QBC34DRAFT_220513</name>
</gene>
<dbReference type="InterPro" id="IPR038883">
    <property type="entry name" value="AN11006-like"/>
</dbReference>
<evidence type="ECO:0000259" key="2">
    <source>
        <dbReference type="Pfam" id="PF24864"/>
    </source>
</evidence>
<reference evidence="3" key="2">
    <citation type="submission" date="2023-05" db="EMBL/GenBank/DDBJ databases">
        <authorList>
            <consortium name="Lawrence Berkeley National Laboratory"/>
            <person name="Steindorff A."/>
            <person name="Hensen N."/>
            <person name="Bonometti L."/>
            <person name="Westerberg I."/>
            <person name="Brannstrom I.O."/>
            <person name="Guillou S."/>
            <person name="Cros-Aarteil S."/>
            <person name="Calhoun S."/>
            <person name="Haridas S."/>
            <person name="Kuo A."/>
            <person name="Mondo S."/>
            <person name="Pangilinan J."/>
            <person name="Riley R."/>
            <person name="Labutti K."/>
            <person name="Andreopoulos B."/>
            <person name="Lipzen A."/>
            <person name="Chen C."/>
            <person name="Yanf M."/>
            <person name="Daum C."/>
            <person name="Ng V."/>
            <person name="Clum A."/>
            <person name="Ohm R."/>
            <person name="Martin F."/>
            <person name="Silar P."/>
            <person name="Natvig D."/>
            <person name="Lalanne C."/>
            <person name="Gautier V."/>
            <person name="Ament-Velasquez S.L."/>
            <person name="Kruys A."/>
            <person name="Hutchinson M.I."/>
            <person name="Powell A.J."/>
            <person name="Barry K."/>
            <person name="Miller A.N."/>
            <person name="Grigoriev I.V."/>
            <person name="Debuchy R."/>
            <person name="Gladieux P."/>
            <person name="Thoren M.H."/>
            <person name="Johannesson H."/>
        </authorList>
    </citation>
    <scope>NUCLEOTIDE SEQUENCE</scope>
    <source>
        <strain evidence="3">PSN243</strain>
    </source>
</reference>
<feature type="region of interest" description="Disordered" evidence="1">
    <location>
        <begin position="1"/>
        <end position="36"/>
    </location>
</feature>
<reference evidence="3" key="1">
    <citation type="journal article" date="2023" name="Mol. Phylogenet. Evol.">
        <title>Genome-scale phylogeny and comparative genomics of the fungal order Sordariales.</title>
        <authorList>
            <person name="Hensen N."/>
            <person name="Bonometti L."/>
            <person name="Westerberg I."/>
            <person name="Brannstrom I.O."/>
            <person name="Guillou S."/>
            <person name="Cros-Aarteil S."/>
            <person name="Calhoun S."/>
            <person name="Haridas S."/>
            <person name="Kuo A."/>
            <person name="Mondo S."/>
            <person name="Pangilinan J."/>
            <person name="Riley R."/>
            <person name="LaButti K."/>
            <person name="Andreopoulos B."/>
            <person name="Lipzen A."/>
            <person name="Chen C."/>
            <person name="Yan M."/>
            <person name="Daum C."/>
            <person name="Ng V."/>
            <person name="Clum A."/>
            <person name="Steindorff A."/>
            <person name="Ohm R.A."/>
            <person name="Martin F."/>
            <person name="Silar P."/>
            <person name="Natvig D.O."/>
            <person name="Lalanne C."/>
            <person name="Gautier V."/>
            <person name="Ament-Velasquez S.L."/>
            <person name="Kruys A."/>
            <person name="Hutchinson M.I."/>
            <person name="Powell A.J."/>
            <person name="Barry K."/>
            <person name="Miller A.N."/>
            <person name="Grigoriev I.V."/>
            <person name="Debuchy R."/>
            <person name="Gladieux P."/>
            <person name="Hiltunen Thoren M."/>
            <person name="Johannesson H."/>
        </authorList>
    </citation>
    <scope>NUCLEOTIDE SEQUENCE</scope>
    <source>
        <strain evidence="3">PSN243</strain>
    </source>
</reference>
<evidence type="ECO:0000313" key="4">
    <source>
        <dbReference type="Proteomes" id="UP001321760"/>
    </source>
</evidence>
<evidence type="ECO:0000256" key="1">
    <source>
        <dbReference type="SAM" id="MobiDB-lite"/>
    </source>
</evidence>
<dbReference type="PANTHER" id="PTHR42085:SF2">
    <property type="entry name" value="F-BOX DOMAIN-CONTAINING PROTEIN"/>
    <property type="match status" value="1"/>
</dbReference>
<dbReference type="EMBL" id="MU865921">
    <property type="protein sequence ID" value="KAK4453260.1"/>
    <property type="molecule type" value="Genomic_DNA"/>
</dbReference>
<dbReference type="Proteomes" id="UP001321760">
    <property type="component" value="Unassembled WGS sequence"/>
</dbReference>
<evidence type="ECO:0000313" key="3">
    <source>
        <dbReference type="EMBL" id="KAK4453260.1"/>
    </source>
</evidence>
<protein>
    <recommendedName>
        <fullName evidence="2">DUF7730 domain-containing protein</fullName>
    </recommendedName>
</protein>
<comment type="caution">
    <text evidence="3">The sequence shown here is derived from an EMBL/GenBank/DDBJ whole genome shotgun (WGS) entry which is preliminary data.</text>
</comment>
<organism evidence="3 4">
    <name type="scientific">Podospora aff. communis PSN243</name>
    <dbReference type="NCBI Taxonomy" id="3040156"/>
    <lineage>
        <taxon>Eukaryota</taxon>
        <taxon>Fungi</taxon>
        <taxon>Dikarya</taxon>
        <taxon>Ascomycota</taxon>
        <taxon>Pezizomycotina</taxon>
        <taxon>Sordariomycetes</taxon>
        <taxon>Sordariomycetidae</taxon>
        <taxon>Sordariales</taxon>
        <taxon>Podosporaceae</taxon>
        <taxon>Podospora</taxon>
    </lineage>
</organism>
<accession>A0AAV9GZX1</accession>
<dbReference type="Pfam" id="PF24864">
    <property type="entry name" value="DUF7730"/>
    <property type="match status" value="1"/>
</dbReference>
<dbReference type="PANTHER" id="PTHR42085">
    <property type="entry name" value="F-BOX DOMAIN-CONTAINING PROTEIN"/>
    <property type="match status" value="1"/>
</dbReference>
<sequence>MERRRYSGRMGPLPAPAPKNRTGPIHRPSGSFATTTTPQTPCPFLLLPFELRLQIYELLLLWPTRILISHRRKQVHLPIADASRKGNDNAKPSDRLGVQLLRTCRQIDAEGTEFLYSRNSFLIGHRILLTRRASPSNDPQRPFSSAAYHPMFFFLLFLRRTTMQHIKSITFARSCQCGACKFRPLRLFSNPSHVHLQRVTRLGLPLAAADTTAAYRTDGLALEEAAFPSKLAPMTSAIEAKKLYFKICKSIMESDLVGWSGMKICEHCSVFEPRNG</sequence>
<dbReference type="InterPro" id="IPR056632">
    <property type="entry name" value="DUF7730"/>
</dbReference>
<keyword evidence="4" id="KW-1185">Reference proteome</keyword>